<reference evidence="6 7" key="1">
    <citation type="journal article" date="2019" name="Int. J. Syst. Evol. Microbiol.">
        <title>The Global Catalogue of Microorganisms (GCM) 10K type strain sequencing project: providing services to taxonomists for standard genome sequencing and annotation.</title>
        <authorList>
            <consortium name="The Broad Institute Genomics Platform"/>
            <consortium name="The Broad Institute Genome Sequencing Center for Infectious Disease"/>
            <person name="Wu L."/>
            <person name="Ma J."/>
        </authorList>
    </citation>
    <scope>NUCLEOTIDE SEQUENCE [LARGE SCALE GENOMIC DNA]</scope>
    <source>
        <strain evidence="6 7">JCM 15933</strain>
    </source>
</reference>
<organism evidence="6 7">
    <name type="scientific">Dactylosporangium maewongense</name>
    <dbReference type="NCBI Taxonomy" id="634393"/>
    <lineage>
        <taxon>Bacteria</taxon>
        <taxon>Bacillati</taxon>
        <taxon>Actinomycetota</taxon>
        <taxon>Actinomycetes</taxon>
        <taxon>Micromonosporales</taxon>
        <taxon>Micromonosporaceae</taxon>
        <taxon>Dactylosporangium</taxon>
    </lineage>
</organism>
<dbReference type="PANTHER" id="PTHR48050">
    <property type="entry name" value="STEROL 3-BETA-GLUCOSYLTRANSFERASE"/>
    <property type="match status" value="1"/>
</dbReference>
<dbReference type="InterPro" id="IPR048284">
    <property type="entry name" value="EryCIII-like_N"/>
</dbReference>
<feature type="domain" description="Erythromycin biosynthesis protein CIII-like C-terminal" evidence="4">
    <location>
        <begin position="273"/>
        <end position="358"/>
    </location>
</feature>
<dbReference type="InterPro" id="IPR050426">
    <property type="entry name" value="Glycosyltransferase_28"/>
</dbReference>
<feature type="domain" description="Erythromycin biosynthesis protein CIII-like N-terminal" evidence="5">
    <location>
        <begin position="22"/>
        <end position="257"/>
    </location>
</feature>
<gene>
    <name evidence="6" type="ORF">GCM10009827_080320</name>
</gene>
<dbReference type="Gene3D" id="3.40.50.2000">
    <property type="entry name" value="Glycogen Phosphorylase B"/>
    <property type="match status" value="2"/>
</dbReference>
<dbReference type="PANTHER" id="PTHR48050:SF13">
    <property type="entry name" value="STEROL 3-BETA-GLUCOSYLTRANSFERASE UGT80A2"/>
    <property type="match status" value="1"/>
</dbReference>
<keyword evidence="7" id="KW-1185">Reference proteome</keyword>
<comment type="caution">
    <text evidence="6">The sequence shown here is derived from an EMBL/GenBank/DDBJ whole genome shotgun (WGS) entry which is preliminary data.</text>
</comment>
<keyword evidence="3" id="KW-0808">Transferase</keyword>
<dbReference type="Pfam" id="PF06722">
    <property type="entry name" value="EryCIII-like_C"/>
    <property type="match status" value="1"/>
</dbReference>
<sequence>MRVLFTPYPSVAHLLPIVPLAWAFQSAGHEVRVASHAGFMPQIAATGLTPVPLGDPDSHEARLRDDARRPAEAAEVLRYADVMGLDAVEREHWITFYQYLLNPIADYVRTDLPECADLVAFARAWKPDLVLWDELFYAGPVAAAASGAAHARFMLGPDEIAWSVDRLEEHAAELVAAGLSANPLADVMRPIAEIYGLEVDRELMLGQWTLDPMPERFGPPTTEKVVRMRYEPYSGAQTVPAWLNEPPRRPRVALTLGESTRRFVPGDWDRTPKILEAVAGLDIEVIATLNSLQLQGLESIPDNVVVVDWLPLTQLLPTCSAIIHHGGMGTFAASRAFRVPQLVCDTEESVLMRQEKVEAPTYTIGREFGVREETEVETTQWIVPAKKLEATWTSEYVITNHAGARLNHRTLTVEEIGKLILQVAGEGVYQDGANDIYETWLATPAPAQVVKIFEGLVSFRKGR</sequence>
<dbReference type="EMBL" id="BAAAQD010000020">
    <property type="protein sequence ID" value="GAA1547993.1"/>
    <property type="molecule type" value="Genomic_DNA"/>
</dbReference>
<dbReference type="Pfam" id="PF21036">
    <property type="entry name" value="EryCIII-like_N"/>
    <property type="match status" value="1"/>
</dbReference>
<evidence type="ECO:0000313" key="7">
    <source>
        <dbReference type="Proteomes" id="UP001501470"/>
    </source>
</evidence>
<proteinExistence type="inferred from homology"/>
<dbReference type="RefSeq" id="WP_344508655.1">
    <property type="nucleotide sequence ID" value="NZ_BAAAQD010000020.1"/>
</dbReference>
<evidence type="ECO:0000259" key="4">
    <source>
        <dbReference type="Pfam" id="PF06722"/>
    </source>
</evidence>
<evidence type="ECO:0000256" key="3">
    <source>
        <dbReference type="ARBA" id="ARBA00022679"/>
    </source>
</evidence>
<dbReference type="CDD" id="cd03784">
    <property type="entry name" value="GT1_Gtf-like"/>
    <property type="match status" value="1"/>
</dbReference>
<dbReference type="SUPFAM" id="SSF53756">
    <property type="entry name" value="UDP-Glycosyltransferase/glycogen phosphorylase"/>
    <property type="match status" value="1"/>
</dbReference>
<protein>
    <recommendedName>
        <fullName evidence="8">Glycosyltransferase</fullName>
    </recommendedName>
</protein>
<evidence type="ECO:0008006" key="8">
    <source>
        <dbReference type="Google" id="ProtNLM"/>
    </source>
</evidence>
<evidence type="ECO:0000256" key="1">
    <source>
        <dbReference type="ARBA" id="ARBA00006962"/>
    </source>
</evidence>
<name>A0ABN2BVF5_9ACTN</name>
<dbReference type="InterPro" id="IPR010610">
    <property type="entry name" value="EryCIII-like_C"/>
</dbReference>
<accession>A0ABN2BVF5</accession>
<keyword evidence="2" id="KW-0328">Glycosyltransferase</keyword>
<dbReference type="InterPro" id="IPR002213">
    <property type="entry name" value="UDP_glucos_trans"/>
</dbReference>
<dbReference type="Proteomes" id="UP001501470">
    <property type="component" value="Unassembled WGS sequence"/>
</dbReference>
<evidence type="ECO:0000259" key="5">
    <source>
        <dbReference type="Pfam" id="PF21036"/>
    </source>
</evidence>
<evidence type="ECO:0000256" key="2">
    <source>
        <dbReference type="ARBA" id="ARBA00022676"/>
    </source>
</evidence>
<comment type="similarity">
    <text evidence="1">Belongs to the glycosyltransferase 28 family.</text>
</comment>
<evidence type="ECO:0000313" key="6">
    <source>
        <dbReference type="EMBL" id="GAA1547993.1"/>
    </source>
</evidence>